<feature type="transmembrane region" description="Helical" evidence="2">
    <location>
        <begin position="179"/>
        <end position="198"/>
    </location>
</feature>
<protein>
    <submittedName>
        <fullName evidence="3">Uncharacterized protein</fullName>
    </submittedName>
</protein>
<sequence>MRDIQTPQSDQFSANRPTKSKISSDLSTDPFKVMKKSLNPAFKAVSEDDSTVLDFLKELPEVSVNNQFPESAENLAAAYPVGGTHSRKPVAISDLNSSPMSSEITSDTKLEINSDYKLASYEVEAVIKHLKEARIRVMESTDLGSSKKLLKAMIENFIEEFDGGRCEDTKWLASNKGNLVLLIVMMVISAVLVLWFFSSGTEGFVSGPLPT</sequence>
<dbReference type="PhylomeDB" id="A0A022QEV9"/>
<evidence type="ECO:0000313" key="3">
    <source>
        <dbReference type="EMBL" id="EYU26461.1"/>
    </source>
</evidence>
<feature type="region of interest" description="Disordered" evidence="1">
    <location>
        <begin position="1"/>
        <end position="26"/>
    </location>
</feature>
<accession>A0A022QEV9</accession>
<dbReference type="AlphaFoldDB" id="A0A022QEV9"/>
<evidence type="ECO:0000313" key="4">
    <source>
        <dbReference type="Proteomes" id="UP000030748"/>
    </source>
</evidence>
<gene>
    <name evidence="3" type="ORF">MIMGU_mgv1a013762mg</name>
</gene>
<evidence type="ECO:0000256" key="2">
    <source>
        <dbReference type="SAM" id="Phobius"/>
    </source>
</evidence>
<dbReference type="KEGG" id="egt:105969911"/>
<keyword evidence="2" id="KW-1133">Transmembrane helix</keyword>
<reference evidence="3 4" key="1">
    <citation type="journal article" date="2013" name="Proc. Natl. Acad. Sci. U.S.A.">
        <title>Fine-scale variation in meiotic recombination in Mimulus inferred from population shotgun sequencing.</title>
        <authorList>
            <person name="Hellsten U."/>
            <person name="Wright K.M."/>
            <person name="Jenkins J."/>
            <person name="Shu S."/>
            <person name="Yuan Y."/>
            <person name="Wessler S.R."/>
            <person name="Schmutz J."/>
            <person name="Willis J.H."/>
            <person name="Rokhsar D.S."/>
        </authorList>
    </citation>
    <scope>NUCLEOTIDE SEQUENCE [LARGE SCALE GENOMIC DNA]</scope>
    <source>
        <strain evidence="4">cv. DUN x IM62</strain>
    </source>
</reference>
<dbReference type="OrthoDB" id="1063472at2759"/>
<dbReference type="Proteomes" id="UP000030748">
    <property type="component" value="Unassembled WGS sequence"/>
</dbReference>
<keyword evidence="2" id="KW-0472">Membrane</keyword>
<dbReference type="eggNOG" id="ENOG502S896">
    <property type="taxonomic scope" value="Eukaryota"/>
</dbReference>
<name>A0A022QEV9_ERYGU</name>
<keyword evidence="4" id="KW-1185">Reference proteome</keyword>
<organism evidence="3 4">
    <name type="scientific">Erythranthe guttata</name>
    <name type="common">Yellow monkey flower</name>
    <name type="synonym">Mimulus guttatus</name>
    <dbReference type="NCBI Taxonomy" id="4155"/>
    <lineage>
        <taxon>Eukaryota</taxon>
        <taxon>Viridiplantae</taxon>
        <taxon>Streptophyta</taxon>
        <taxon>Embryophyta</taxon>
        <taxon>Tracheophyta</taxon>
        <taxon>Spermatophyta</taxon>
        <taxon>Magnoliopsida</taxon>
        <taxon>eudicotyledons</taxon>
        <taxon>Gunneridae</taxon>
        <taxon>Pentapetalae</taxon>
        <taxon>asterids</taxon>
        <taxon>lamiids</taxon>
        <taxon>Lamiales</taxon>
        <taxon>Phrymaceae</taxon>
        <taxon>Erythranthe</taxon>
    </lineage>
</organism>
<keyword evidence="2" id="KW-0812">Transmembrane</keyword>
<evidence type="ECO:0000256" key="1">
    <source>
        <dbReference type="SAM" id="MobiDB-lite"/>
    </source>
</evidence>
<proteinExistence type="predicted"/>
<dbReference type="EMBL" id="KI631651">
    <property type="protein sequence ID" value="EYU26461.1"/>
    <property type="molecule type" value="Genomic_DNA"/>
</dbReference>